<proteinExistence type="predicted"/>
<protein>
    <submittedName>
        <fullName evidence="1">Uncharacterized protein</fullName>
    </submittedName>
</protein>
<accession>A0A0E9WMJ5</accession>
<reference evidence="1" key="1">
    <citation type="submission" date="2014-11" db="EMBL/GenBank/DDBJ databases">
        <authorList>
            <person name="Amaro Gonzalez C."/>
        </authorList>
    </citation>
    <scope>NUCLEOTIDE SEQUENCE</scope>
</reference>
<reference evidence="1" key="2">
    <citation type="journal article" date="2015" name="Fish Shellfish Immunol.">
        <title>Early steps in the European eel (Anguilla anguilla)-Vibrio vulnificus interaction in the gills: Role of the RtxA13 toxin.</title>
        <authorList>
            <person name="Callol A."/>
            <person name="Pajuelo D."/>
            <person name="Ebbesson L."/>
            <person name="Teles M."/>
            <person name="MacKenzie S."/>
            <person name="Amaro C."/>
        </authorList>
    </citation>
    <scope>NUCLEOTIDE SEQUENCE</scope>
</reference>
<name>A0A0E9WMJ5_ANGAN</name>
<organism evidence="1">
    <name type="scientific">Anguilla anguilla</name>
    <name type="common">European freshwater eel</name>
    <name type="synonym">Muraena anguilla</name>
    <dbReference type="NCBI Taxonomy" id="7936"/>
    <lineage>
        <taxon>Eukaryota</taxon>
        <taxon>Metazoa</taxon>
        <taxon>Chordata</taxon>
        <taxon>Craniata</taxon>
        <taxon>Vertebrata</taxon>
        <taxon>Euteleostomi</taxon>
        <taxon>Actinopterygii</taxon>
        <taxon>Neopterygii</taxon>
        <taxon>Teleostei</taxon>
        <taxon>Anguilliformes</taxon>
        <taxon>Anguillidae</taxon>
        <taxon>Anguilla</taxon>
    </lineage>
</organism>
<dbReference type="EMBL" id="GBXM01016995">
    <property type="protein sequence ID" value="JAH91582.1"/>
    <property type="molecule type" value="Transcribed_RNA"/>
</dbReference>
<dbReference type="AlphaFoldDB" id="A0A0E9WMJ5"/>
<evidence type="ECO:0000313" key="1">
    <source>
        <dbReference type="EMBL" id="JAH91582.1"/>
    </source>
</evidence>
<sequence length="45" mass="5303">MQNRFMFLISKQILLLHLFVYLPLKTVVTNPVPGDLPSRRFSFKP</sequence>